<dbReference type="Proteomes" id="UP000000814">
    <property type="component" value="Chromosome"/>
</dbReference>
<dbReference type="GeneID" id="45000199"/>
<sequence>MSNSELYYEELTDLSVRIALGIKNRTEPLDELSQAMTQLSQTNAIKGNAANAMKAYINEVHMTLIQTLELLLNNYEMALGKYVKGYLEVDSDESFKLIKEDFDAHENNLSSHQSDFTSIGNKLKAISDEAEDIISLRGAGSKRLFNVAKGMKDMEKTVSDLNDKWNKYESSYKDFDNVQDLIAQTTSLLKSTLSVPRGYSYSPGSFSKLISKDFVNAFKVNAKYVQDNQKDFKANWDRIGKNYKVDQDRMEEAAKEKAKKGLIWDALEVCAGVVLVATGVGSEFGVMLIVGGVNGAINHASIATTGNSFNILGSLTNGAEQWYNKNIGEPLVKTGNPALQFAAGCGDAAIQFVGAKYQLDVYDIGDTVHTLWTNPEAQAQFKAGVGNYWNKLSSGNAYTIGQTTGTVLSFVVNPGDIGAAAGKASKAESLLGKVGTFSKSIAVSSVENAKNIATSPWRTVDNLGSKVADLRTVFSEGKGAIGDLTNSVVVSSAKNAENIINLTGRTLGNLRSKFADLSTALSQGNGIRYAFQVAGDDGSIFSKISKQNIEHVDADKICQDRYAQWIKGKMSEVETEVETIPPEKLLGIEHDPIPHPRSALNEKIPRSKGAHTNRPGHRLTKEEKRLANQHLNDLIARRNGDSAAANRLSKYREHPLFDKRTTGGDNFAGWTSLDLSATNNSSNIMRLLYKEDENVIEWKIIQQH</sequence>
<evidence type="ECO:0000259" key="2">
    <source>
        <dbReference type="PROSITE" id="PS51756"/>
    </source>
</evidence>
<dbReference type="STRING" id="272562.CA_C3704"/>
<dbReference type="EMBL" id="AE001437">
    <property type="protein sequence ID" value="AAK81624.1"/>
    <property type="molecule type" value="Genomic_DNA"/>
</dbReference>
<comment type="similarity">
    <text evidence="1">In the N-terminal section; belongs to the LXG family.</text>
</comment>
<protein>
    <recommendedName>
        <fullName evidence="2">LXG domain-containing protein</fullName>
    </recommendedName>
</protein>
<feature type="domain" description="LXG" evidence="2">
    <location>
        <begin position="2"/>
        <end position="245"/>
    </location>
</feature>
<dbReference type="PATRIC" id="fig|272562.8.peg.3893"/>
<keyword evidence="4" id="KW-1185">Reference proteome</keyword>
<accession>Q97CY6</accession>
<evidence type="ECO:0000313" key="3">
    <source>
        <dbReference type="EMBL" id="AAK81624.1"/>
    </source>
</evidence>
<dbReference type="Pfam" id="PF04740">
    <property type="entry name" value="LXG"/>
    <property type="match status" value="1"/>
</dbReference>
<organism evidence="3 4">
    <name type="scientific">Clostridium acetobutylicum (strain ATCC 824 / DSM 792 / JCM 1419 / IAM 19013 / LMG 5710 / NBRC 13948 / NRRL B-527 / VKM B-1787 / 2291 / W)</name>
    <dbReference type="NCBI Taxonomy" id="272562"/>
    <lineage>
        <taxon>Bacteria</taxon>
        <taxon>Bacillati</taxon>
        <taxon>Bacillota</taxon>
        <taxon>Clostridia</taxon>
        <taxon>Eubacteriales</taxon>
        <taxon>Clostridiaceae</taxon>
        <taxon>Clostridium</taxon>
    </lineage>
</organism>
<dbReference type="InterPro" id="IPR006829">
    <property type="entry name" value="LXG_dom"/>
</dbReference>
<gene>
    <name evidence="3" type="ordered locus">CA_C3704</name>
</gene>
<dbReference type="PROSITE" id="PS51756">
    <property type="entry name" value="LXG"/>
    <property type="match status" value="1"/>
</dbReference>
<dbReference type="eggNOG" id="COG1345">
    <property type="taxonomic scope" value="Bacteria"/>
</dbReference>
<dbReference type="OrthoDB" id="4499611at2"/>
<proteinExistence type="inferred from homology"/>
<dbReference type="eggNOG" id="COG5585">
    <property type="taxonomic scope" value="Bacteria"/>
</dbReference>
<dbReference type="KEGG" id="cac:CA_C3704"/>
<evidence type="ECO:0000313" key="4">
    <source>
        <dbReference type="Proteomes" id="UP000000814"/>
    </source>
</evidence>
<dbReference type="AlphaFoldDB" id="Q97CY6"/>
<name>Q97CY6_CLOAB</name>
<dbReference type="PIR" id="E97354">
    <property type="entry name" value="E97354"/>
</dbReference>
<evidence type="ECO:0000256" key="1">
    <source>
        <dbReference type="ARBA" id="ARBA00034117"/>
    </source>
</evidence>
<dbReference type="RefSeq" id="WP_010966964.1">
    <property type="nucleotide sequence ID" value="NC_003030.1"/>
</dbReference>
<dbReference type="HOGENOM" id="CLU_423184_0_0_9"/>
<reference evidence="3 4" key="1">
    <citation type="journal article" date="2001" name="J. Bacteriol.">
        <title>Genome sequence and comparative analysis of the solvent-producing bacterium Clostridium acetobutylicum.</title>
        <authorList>
            <person name="Nolling J."/>
            <person name="Breton G."/>
            <person name="Omelchenko M.V."/>
            <person name="Makarova K.S."/>
            <person name="Zeng Q."/>
            <person name="Gibson R."/>
            <person name="Lee H.M."/>
            <person name="Dubois J."/>
            <person name="Qiu D."/>
            <person name="Hitti J."/>
            <person name="Wolf Y.I."/>
            <person name="Tatusov R.L."/>
            <person name="Sabathe F."/>
            <person name="Doucette-Stamm L."/>
            <person name="Soucaille P."/>
            <person name="Daly M.J."/>
            <person name="Bennett G.N."/>
            <person name="Koonin E.V."/>
            <person name="Smith D.R."/>
        </authorList>
    </citation>
    <scope>NUCLEOTIDE SEQUENCE [LARGE SCALE GENOMIC DNA]</scope>
    <source>
        <strain evidence="4">ATCC 824 / DSM 792 / JCM 1419 / LMG 5710 / VKM B-1787</strain>
    </source>
</reference>